<comment type="caution">
    <text evidence="3">The sequence shown here is derived from an EMBL/GenBank/DDBJ whole genome shotgun (WGS) entry which is preliminary data.</text>
</comment>
<evidence type="ECO:0000256" key="1">
    <source>
        <dbReference type="SAM" id="Phobius"/>
    </source>
</evidence>
<keyword evidence="4" id="KW-1185">Reference proteome</keyword>
<dbReference type="Pfam" id="PF18917">
    <property type="entry name" value="LiaI-LiaF-like_TM1"/>
    <property type="match status" value="1"/>
</dbReference>
<keyword evidence="1" id="KW-0812">Transmembrane</keyword>
<accession>A0ABV2TP39</accession>
<sequence length="54" mass="5888">MSRVGSIVLLLVGVVFLLSNLGVLHFSQISGLLRTWWPLILIVVGAFGLIGKRK</sequence>
<evidence type="ECO:0000259" key="2">
    <source>
        <dbReference type="Pfam" id="PF18917"/>
    </source>
</evidence>
<feature type="transmembrane region" description="Helical" evidence="1">
    <location>
        <begin position="35"/>
        <end position="51"/>
    </location>
</feature>
<evidence type="ECO:0000313" key="4">
    <source>
        <dbReference type="Proteomes" id="UP001549691"/>
    </source>
</evidence>
<dbReference type="InterPro" id="IPR043726">
    <property type="entry name" value="LiaI-LiaF-like_TM1"/>
</dbReference>
<organism evidence="3 4">
    <name type="scientific">Uliginosibacterium flavum</name>
    <dbReference type="NCBI Taxonomy" id="1396831"/>
    <lineage>
        <taxon>Bacteria</taxon>
        <taxon>Pseudomonadati</taxon>
        <taxon>Pseudomonadota</taxon>
        <taxon>Betaproteobacteria</taxon>
        <taxon>Rhodocyclales</taxon>
        <taxon>Zoogloeaceae</taxon>
        <taxon>Uliginosibacterium</taxon>
    </lineage>
</organism>
<name>A0ABV2TP39_9RHOO</name>
<dbReference type="Proteomes" id="UP001549691">
    <property type="component" value="Unassembled WGS sequence"/>
</dbReference>
<keyword evidence="1" id="KW-1133">Transmembrane helix</keyword>
<feature type="domain" description="LiaI-LiaF-like transmembrane region" evidence="2">
    <location>
        <begin position="5"/>
        <end position="47"/>
    </location>
</feature>
<gene>
    <name evidence="3" type="ORF">ABXR19_15960</name>
</gene>
<dbReference type="EMBL" id="JBEWZI010000020">
    <property type="protein sequence ID" value="MET7015686.1"/>
    <property type="molecule type" value="Genomic_DNA"/>
</dbReference>
<reference evidence="3 4" key="1">
    <citation type="submission" date="2024-07" db="EMBL/GenBank/DDBJ databases">
        <title>Uliginosibacterium flavum JJ3220;KACC:17644.</title>
        <authorList>
            <person name="Kim M.K."/>
        </authorList>
    </citation>
    <scope>NUCLEOTIDE SEQUENCE [LARGE SCALE GENOMIC DNA]</scope>
    <source>
        <strain evidence="3 4">KACC:17644</strain>
    </source>
</reference>
<proteinExistence type="predicted"/>
<keyword evidence="1" id="KW-0472">Membrane</keyword>
<protein>
    <submittedName>
        <fullName evidence="3">DUF5668 domain-containing protein</fullName>
    </submittedName>
</protein>
<evidence type="ECO:0000313" key="3">
    <source>
        <dbReference type="EMBL" id="MET7015686.1"/>
    </source>
</evidence>
<feature type="transmembrane region" description="Helical" evidence="1">
    <location>
        <begin position="7"/>
        <end position="29"/>
    </location>
</feature>
<dbReference type="RefSeq" id="WP_354602145.1">
    <property type="nucleotide sequence ID" value="NZ_JBEWZI010000020.1"/>
</dbReference>